<dbReference type="RefSeq" id="WP_379657682.1">
    <property type="nucleotide sequence ID" value="NZ_JBHTIV010000007.1"/>
</dbReference>
<keyword evidence="2" id="KW-0482">Metalloprotease</keyword>
<feature type="domain" description="Peptidase M43 pregnancy-associated plasma-A" evidence="1">
    <location>
        <begin position="178"/>
        <end position="292"/>
    </location>
</feature>
<keyword evidence="3" id="KW-1185">Reference proteome</keyword>
<dbReference type="EMBL" id="JBHTIV010000007">
    <property type="protein sequence ID" value="MFD0932356.1"/>
    <property type="molecule type" value="Genomic_DNA"/>
</dbReference>
<proteinExistence type="predicted"/>
<name>A0ABW3GPB3_9FLAO</name>
<evidence type="ECO:0000259" key="1">
    <source>
        <dbReference type="Pfam" id="PF05572"/>
    </source>
</evidence>
<organism evidence="2 3">
    <name type="scientific">Psychroflexus salinarum</name>
    <dbReference type="NCBI Taxonomy" id="546024"/>
    <lineage>
        <taxon>Bacteria</taxon>
        <taxon>Pseudomonadati</taxon>
        <taxon>Bacteroidota</taxon>
        <taxon>Flavobacteriia</taxon>
        <taxon>Flavobacteriales</taxon>
        <taxon>Flavobacteriaceae</taxon>
        <taxon>Psychroflexus</taxon>
    </lineage>
</organism>
<dbReference type="SUPFAM" id="SSF55486">
    <property type="entry name" value="Metalloproteases ('zincins'), catalytic domain"/>
    <property type="match status" value="1"/>
</dbReference>
<comment type="caution">
    <text evidence="2">The sequence shown here is derived from an EMBL/GenBank/DDBJ whole genome shotgun (WGS) entry which is preliminary data.</text>
</comment>
<keyword evidence="2" id="KW-0645">Protease</keyword>
<sequence length="307" mass="35356">MYNCLKLYSLLCFFLGREVADSNLESNEFCIYNSLAIESNWNQCTPDPSFSYSTDPEYLGSFSEIVIPVVFWGINQTDNSNKDPLTQSKVEESLKLLNSTFEEMNICFELQKLKFINNSEIFWTDYYKFNRYVKNNYTASADVLNIYVPFKFTNFENNLRGGKWSPNQMSVNMLNYNTGILPHEVGHTLGLLHTHTGAKAVNCEHITRDENDPDYNAKCTGDRVTDTNAMPDLYGKFHLIDDDCEYNGDIKNCKGLPYKLTEMDVRNFMGYTKHSCRSIFTTGQGVRVREFIKNSKESGKMSFINTK</sequence>
<reference evidence="3" key="1">
    <citation type="journal article" date="2019" name="Int. J. Syst. Evol. Microbiol.">
        <title>The Global Catalogue of Microorganisms (GCM) 10K type strain sequencing project: providing services to taxonomists for standard genome sequencing and annotation.</title>
        <authorList>
            <consortium name="The Broad Institute Genomics Platform"/>
            <consortium name="The Broad Institute Genome Sequencing Center for Infectious Disease"/>
            <person name="Wu L."/>
            <person name="Ma J."/>
        </authorList>
    </citation>
    <scope>NUCLEOTIDE SEQUENCE [LARGE SCALE GENOMIC DNA]</scope>
    <source>
        <strain evidence="3">CCUG 56752</strain>
    </source>
</reference>
<dbReference type="InterPro" id="IPR008754">
    <property type="entry name" value="Peptidase_M43"/>
</dbReference>
<dbReference type="Proteomes" id="UP001597049">
    <property type="component" value="Unassembled WGS sequence"/>
</dbReference>
<dbReference type="Pfam" id="PF05572">
    <property type="entry name" value="Peptidase_M43"/>
    <property type="match status" value="1"/>
</dbReference>
<protein>
    <submittedName>
        <fullName evidence="2">M43 family zinc metalloprotease</fullName>
    </submittedName>
</protein>
<dbReference type="Gene3D" id="3.40.390.10">
    <property type="entry name" value="Collagenase (Catalytic Domain)"/>
    <property type="match status" value="1"/>
</dbReference>
<accession>A0ABW3GPB3</accession>
<dbReference type="GO" id="GO:0008237">
    <property type="term" value="F:metallopeptidase activity"/>
    <property type="evidence" value="ECO:0007669"/>
    <property type="project" value="UniProtKB-KW"/>
</dbReference>
<evidence type="ECO:0000313" key="2">
    <source>
        <dbReference type="EMBL" id="MFD0932356.1"/>
    </source>
</evidence>
<dbReference type="InterPro" id="IPR024079">
    <property type="entry name" value="MetalloPept_cat_dom_sf"/>
</dbReference>
<evidence type="ECO:0000313" key="3">
    <source>
        <dbReference type="Proteomes" id="UP001597049"/>
    </source>
</evidence>
<keyword evidence="2" id="KW-0378">Hydrolase</keyword>
<gene>
    <name evidence="2" type="ORF">ACFQ0R_07055</name>
</gene>